<evidence type="ECO:0000313" key="3">
    <source>
        <dbReference type="EMBL" id="MER2998250.1"/>
    </source>
</evidence>
<keyword evidence="3" id="KW-0540">Nuclease</keyword>
<evidence type="ECO:0000259" key="1">
    <source>
        <dbReference type="Pfam" id="PF13391"/>
    </source>
</evidence>
<organism evidence="3 4">
    <name type="scientific">Pontibacter populi</name>
    <dbReference type="NCBI Taxonomy" id="890055"/>
    <lineage>
        <taxon>Bacteria</taxon>
        <taxon>Pseudomonadati</taxon>
        <taxon>Bacteroidota</taxon>
        <taxon>Cytophagia</taxon>
        <taxon>Cytophagales</taxon>
        <taxon>Hymenobacteraceae</taxon>
        <taxon>Pontibacter</taxon>
    </lineage>
</organism>
<comment type="caution">
    <text evidence="3">The sequence shown here is derived from an EMBL/GenBank/DDBJ whole genome shotgun (WGS) entry which is preliminary data.</text>
</comment>
<protein>
    <submittedName>
        <fullName evidence="3">HNH endonuclease</fullName>
    </submittedName>
</protein>
<name>A0ABV1RV61_9BACT</name>
<reference evidence="3 4" key="1">
    <citation type="submission" date="2024-06" db="EMBL/GenBank/DDBJ databases">
        <title>Pontibacter populi HYL7-15.</title>
        <authorList>
            <person name="Kim M.K."/>
        </authorList>
    </citation>
    <scope>NUCLEOTIDE SEQUENCE [LARGE SCALE GENOMIC DNA]</scope>
    <source>
        <strain evidence="3 4">HYL7-15</strain>
    </source>
</reference>
<dbReference type="Proteomes" id="UP001476807">
    <property type="component" value="Unassembled WGS sequence"/>
</dbReference>
<evidence type="ECO:0000313" key="4">
    <source>
        <dbReference type="Proteomes" id="UP001476807"/>
    </source>
</evidence>
<dbReference type="RefSeq" id="WP_350412698.1">
    <property type="nucleotide sequence ID" value="NZ_JBEOKT010000009.1"/>
</dbReference>
<dbReference type="InterPro" id="IPR003615">
    <property type="entry name" value="HNH_nuc"/>
</dbReference>
<sequence length="316" mass="35900">MTANSSVLKTYLKRLTKLRQGVTKYGKAPHKPILLLAFIEQFEKGGIKENRVYISPELVALFKETFTLLVRTAHTSDFSLPFYHLSTEGFWAVRTKLGTQLNIHIKSITTLNDVVDFGYFADDLYTLLINIESRNILKTALLDYYFPDTRSEYLKTKQGSYIQNLQSYLLNESQAEYALTVNDTDEEEQYIRGGLFKKLVPQVYNHTCCISGMRLVSNHGFSMIDACHIVPFSLSKDDKINNGLALCPNLHRAFDRGLITVNENLTVLVSDAIAEDLANNYALQHLKGKPLTLPFGAKHYPNASNLAWHRQHVYKG</sequence>
<gene>
    <name evidence="3" type="ORF">ABS362_11900</name>
</gene>
<dbReference type="Pfam" id="PF13391">
    <property type="entry name" value="HNH_2"/>
    <property type="match status" value="1"/>
</dbReference>
<keyword evidence="3" id="KW-0378">Hydrolase</keyword>
<keyword evidence="4" id="KW-1185">Reference proteome</keyword>
<feature type="domain" description="ScoMcrA-like DNA sulfur-binding" evidence="2">
    <location>
        <begin position="10"/>
        <end position="152"/>
    </location>
</feature>
<dbReference type="InterPro" id="IPR011396">
    <property type="entry name" value="PT_DNA_restrict"/>
</dbReference>
<accession>A0ABV1RV61</accession>
<feature type="domain" description="HNH nuclease" evidence="1">
    <location>
        <begin position="208"/>
        <end position="262"/>
    </location>
</feature>
<dbReference type="Pfam" id="PF26340">
    <property type="entry name" value="DNA-SBD_ScoMcrA"/>
    <property type="match status" value="1"/>
</dbReference>
<proteinExistence type="predicted"/>
<dbReference type="GO" id="GO:0004519">
    <property type="term" value="F:endonuclease activity"/>
    <property type="evidence" value="ECO:0007669"/>
    <property type="project" value="UniProtKB-KW"/>
</dbReference>
<dbReference type="EMBL" id="JBEOKT010000009">
    <property type="protein sequence ID" value="MER2998250.1"/>
    <property type="molecule type" value="Genomic_DNA"/>
</dbReference>
<evidence type="ECO:0000259" key="2">
    <source>
        <dbReference type="Pfam" id="PF26340"/>
    </source>
</evidence>
<dbReference type="PIRSF" id="PIRSF030850">
    <property type="entry name" value="UCP030850"/>
    <property type="match status" value="1"/>
</dbReference>
<keyword evidence="3" id="KW-0255">Endonuclease</keyword>
<dbReference type="InterPro" id="IPR058813">
    <property type="entry name" value="DNA-SBD_ScoMcrA"/>
</dbReference>